<name>A0A0B6ZPL1_9EUPU</name>
<dbReference type="AlphaFoldDB" id="A0A0B6ZPL1"/>
<reference evidence="2" key="1">
    <citation type="submission" date="2014-12" db="EMBL/GenBank/DDBJ databases">
        <title>Insight into the proteome of Arion vulgaris.</title>
        <authorList>
            <person name="Aradska J."/>
            <person name="Bulat T."/>
            <person name="Smidak R."/>
            <person name="Sarate P."/>
            <person name="Gangsoo J."/>
            <person name="Sialana F."/>
            <person name="Bilban M."/>
            <person name="Lubec G."/>
        </authorList>
    </citation>
    <scope>NUCLEOTIDE SEQUENCE</scope>
    <source>
        <tissue evidence="2">Skin</tissue>
    </source>
</reference>
<feature type="region of interest" description="Disordered" evidence="1">
    <location>
        <begin position="1"/>
        <end position="27"/>
    </location>
</feature>
<protein>
    <submittedName>
        <fullName evidence="2">Uncharacterized protein</fullName>
    </submittedName>
</protein>
<dbReference type="EMBL" id="HACG01023714">
    <property type="protein sequence ID" value="CEK70579.1"/>
    <property type="molecule type" value="Transcribed_RNA"/>
</dbReference>
<gene>
    <name evidence="2" type="primary">ORF74766</name>
</gene>
<organism evidence="2">
    <name type="scientific">Arion vulgaris</name>
    <dbReference type="NCBI Taxonomy" id="1028688"/>
    <lineage>
        <taxon>Eukaryota</taxon>
        <taxon>Metazoa</taxon>
        <taxon>Spiralia</taxon>
        <taxon>Lophotrochozoa</taxon>
        <taxon>Mollusca</taxon>
        <taxon>Gastropoda</taxon>
        <taxon>Heterobranchia</taxon>
        <taxon>Euthyneura</taxon>
        <taxon>Panpulmonata</taxon>
        <taxon>Eupulmonata</taxon>
        <taxon>Stylommatophora</taxon>
        <taxon>Helicina</taxon>
        <taxon>Arionoidea</taxon>
        <taxon>Arionidae</taxon>
        <taxon>Arion</taxon>
    </lineage>
</organism>
<accession>A0A0B6ZPL1</accession>
<evidence type="ECO:0000313" key="2">
    <source>
        <dbReference type="EMBL" id="CEK70579.1"/>
    </source>
</evidence>
<evidence type="ECO:0000256" key="1">
    <source>
        <dbReference type="SAM" id="MobiDB-lite"/>
    </source>
</evidence>
<proteinExistence type="predicted"/>
<sequence>MTGKKSYGKTQCCKANPSPLDPTGERSLAGHAHVSVDTGKELFMRTAETYS</sequence>